<reference evidence="2" key="1">
    <citation type="submission" date="2017-05" db="EMBL/GenBank/DDBJ databases">
        <title>Improved OligoMM genomes.</title>
        <authorList>
            <person name="Garzetti D."/>
        </authorList>
    </citation>
    <scope>NUCLEOTIDE SEQUENCE [LARGE SCALE GENOMIC DNA]</scope>
    <source>
        <strain evidence="2">YL45</strain>
    </source>
</reference>
<comment type="caution">
    <text evidence="1">The sequence shown here is derived from an EMBL/GenBank/DDBJ whole genome shotgun (WGS) entry which is preliminary data.</text>
</comment>
<sequence length="101" mass="11872">MYAQEPNLKQIRLKRVAEKLGCSVQRVYELMEEDKEFPIPTRYTARWVSFFECEIDAYIIKKAARTTGESIESLTERLLKASVFCYEYNKRVNKIKPAEVA</sequence>
<dbReference type="RefSeq" id="WP_066593209.1">
    <property type="nucleotide sequence ID" value="NZ_CAJTBZ010000004.1"/>
</dbReference>
<dbReference type="AlphaFoldDB" id="A0A227KQS1"/>
<gene>
    <name evidence="1" type="ORF">ADH67_06330</name>
</gene>
<protein>
    <recommendedName>
        <fullName evidence="3">AlpA family phage regulatory protein</fullName>
    </recommendedName>
</protein>
<evidence type="ECO:0000313" key="1">
    <source>
        <dbReference type="EMBL" id="OXE49740.1"/>
    </source>
</evidence>
<dbReference type="GeneID" id="78361643"/>
<organism evidence="1 2">
    <name type="scientific">Turicimonas muris</name>
    <dbReference type="NCBI Taxonomy" id="1796652"/>
    <lineage>
        <taxon>Bacteria</taxon>
        <taxon>Pseudomonadati</taxon>
        <taxon>Pseudomonadota</taxon>
        <taxon>Betaproteobacteria</taxon>
        <taxon>Burkholderiales</taxon>
        <taxon>Sutterellaceae</taxon>
        <taxon>Turicimonas</taxon>
    </lineage>
</organism>
<dbReference type="Pfam" id="PF05930">
    <property type="entry name" value="Phage_AlpA"/>
    <property type="match status" value="1"/>
</dbReference>
<dbReference type="InterPro" id="IPR010260">
    <property type="entry name" value="AlpA"/>
</dbReference>
<evidence type="ECO:0000313" key="2">
    <source>
        <dbReference type="Proteomes" id="UP000214610"/>
    </source>
</evidence>
<evidence type="ECO:0008006" key="3">
    <source>
        <dbReference type="Google" id="ProtNLM"/>
    </source>
</evidence>
<accession>A0A227KQS1</accession>
<keyword evidence="2" id="KW-1185">Reference proteome</keyword>
<proteinExistence type="predicted"/>
<dbReference type="Proteomes" id="UP000214610">
    <property type="component" value="Unassembled WGS sequence"/>
</dbReference>
<name>A0A227KQS1_9BURK</name>
<dbReference type="EMBL" id="NHMP01000003">
    <property type="protein sequence ID" value="OXE49740.1"/>
    <property type="molecule type" value="Genomic_DNA"/>
</dbReference>